<keyword evidence="2" id="KW-1185">Reference proteome</keyword>
<reference evidence="1 2" key="1">
    <citation type="journal article" date="2013" name="Proc. Natl. Acad. Sci. U.S.A.">
        <title>Genome of an arbuscular mycorrhizal fungus provides insight into the oldest plant symbiosis.</title>
        <authorList>
            <person name="Tisserant E."/>
            <person name="Malbreil M."/>
            <person name="Kuo A."/>
            <person name="Kohler A."/>
            <person name="Symeonidi A."/>
            <person name="Balestrini R."/>
            <person name="Charron P."/>
            <person name="Duensing N."/>
            <person name="Frei Dit Frey N."/>
            <person name="Gianinazzi-Pearson V."/>
            <person name="Gilbert L.B."/>
            <person name="Handa Y."/>
            <person name="Herr J.R."/>
            <person name="Hijri M."/>
            <person name="Koul R."/>
            <person name="Kawaguchi M."/>
            <person name="Krajinski F."/>
            <person name="Lammers P.J."/>
            <person name="Masclaux F.G."/>
            <person name="Murat C."/>
            <person name="Morin E."/>
            <person name="Ndikumana S."/>
            <person name="Pagni M."/>
            <person name="Petitpierre D."/>
            <person name="Requena N."/>
            <person name="Rosikiewicz P."/>
            <person name="Riley R."/>
            <person name="Saito K."/>
            <person name="San Clemente H."/>
            <person name="Shapiro H."/>
            <person name="van Tuinen D."/>
            <person name="Becard G."/>
            <person name="Bonfante P."/>
            <person name="Paszkowski U."/>
            <person name="Shachar-Hill Y.Y."/>
            <person name="Tuskan G.A."/>
            <person name="Young P.W."/>
            <person name="Sanders I.R."/>
            <person name="Henrissat B."/>
            <person name="Rensing S.A."/>
            <person name="Grigoriev I.V."/>
            <person name="Corradi N."/>
            <person name="Roux C."/>
            <person name="Martin F."/>
        </authorList>
    </citation>
    <scope>NUCLEOTIDE SEQUENCE [LARGE SCALE GENOMIC DNA]</scope>
    <source>
        <strain evidence="1 2">DAOM 197198</strain>
    </source>
</reference>
<evidence type="ECO:0000313" key="2">
    <source>
        <dbReference type="Proteomes" id="UP000018888"/>
    </source>
</evidence>
<evidence type="ECO:0000313" key="1">
    <source>
        <dbReference type="EMBL" id="POG66085.1"/>
    </source>
</evidence>
<sequence>MESVFIITGIMTNDIESGVTTKGSDALKCIKSQLFERIRHEWPQIVQGI</sequence>
<proteinExistence type="predicted"/>
<gene>
    <name evidence="1" type="ORF">GLOIN_2v1780972</name>
</gene>
<name>A0A2P4PL34_RHIID</name>
<dbReference type="Proteomes" id="UP000018888">
    <property type="component" value="Unassembled WGS sequence"/>
</dbReference>
<comment type="caution">
    <text evidence="1">The sequence shown here is derived from an EMBL/GenBank/DDBJ whole genome shotgun (WGS) entry which is preliminary data.</text>
</comment>
<dbReference type="AlphaFoldDB" id="A0A2P4PL34"/>
<accession>A0A2P4PL34</accession>
<organism evidence="1 2">
    <name type="scientific">Rhizophagus irregularis (strain DAOM 181602 / DAOM 197198 / MUCL 43194)</name>
    <name type="common">Arbuscular mycorrhizal fungus</name>
    <name type="synonym">Glomus intraradices</name>
    <dbReference type="NCBI Taxonomy" id="747089"/>
    <lineage>
        <taxon>Eukaryota</taxon>
        <taxon>Fungi</taxon>
        <taxon>Fungi incertae sedis</taxon>
        <taxon>Mucoromycota</taxon>
        <taxon>Glomeromycotina</taxon>
        <taxon>Glomeromycetes</taxon>
        <taxon>Glomerales</taxon>
        <taxon>Glomeraceae</taxon>
        <taxon>Rhizophagus</taxon>
    </lineage>
</organism>
<reference evidence="1 2" key="2">
    <citation type="journal article" date="2018" name="New Phytol.">
        <title>High intraspecific genome diversity in the model arbuscular mycorrhizal symbiont Rhizophagus irregularis.</title>
        <authorList>
            <person name="Chen E.C.H."/>
            <person name="Morin E."/>
            <person name="Beaudet D."/>
            <person name="Noel J."/>
            <person name="Yildirir G."/>
            <person name="Ndikumana S."/>
            <person name="Charron P."/>
            <person name="St-Onge C."/>
            <person name="Giorgi J."/>
            <person name="Kruger M."/>
            <person name="Marton T."/>
            <person name="Ropars J."/>
            <person name="Grigoriev I.V."/>
            <person name="Hainaut M."/>
            <person name="Henrissat B."/>
            <person name="Roux C."/>
            <person name="Martin F."/>
            <person name="Corradi N."/>
        </authorList>
    </citation>
    <scope>NUCLEOTIDE SEQUENCE [LARGE SCALE GENOMIC DNA]</scope>
    <source>
        <strain evidence="1 2">DAOM 197198</strain>
    </source>
</reference>
<protein>
    <submittedName>
        <fullName evidence="1">Uncharacterized protein</fullName>
    </submittedName>
</protein>
<dbReference type="EMBL" id="AUPC02000199">
    <property type="protein sequence ID" value="POG66085.1"/>
    <property type="molecule type" value="Genomic_DNA"/>
</dbReference>